<reference evidence="3" key="1">
    <citation type="submission" date="2016-10" db="EMBL/GenBank/DDBJ databases">
        <authorList>
            <person name="Varghese N."/>
            <person name="Submissions S."/>
        </authorList>
    </citation>
    <scope>NUCLEOTIDE SEQUENCE [LARGE SCALE GENOMIC DNA]</scope>
    <source>
        <strain evidence="3">CGMCC 4.5579</strain>
    </source>
</reference>
<sequence length="136" mass="14525">MTGAAVTRTVTSKAPKAPKARSGEVGGPAAGQALPEGVTHPYDAAWSRPRLAVFRHGHTFTWCAGDRLVAIQRGRVANAKRATLITDVHPADQLLVGRYPVIGLLTPPADGWGDSAVLRRLADQWAERTFGGRHRG</sequence>
<dbReference type="Proteomes" id="UP000198727">
    <property type="component" value="Unassembled WGS sequence"/>
</dbReference>
<dbReference type="AlphaFoldDB" id="A0A1I5YD26"/>
<accession>A0A1I5YD26</accession>
<protein>
    <submittedName>
        <fullName evidence="2">Uncharacterized protein</fullName>
    </submittedName>
</protein>
<keyword evidence="3" id="KW-1185">Reference proteome</keyword>
<evidence type="ECO:0000313" key="3">
    <source>
        <dbReference type="Proteomes" id="UP000198727"/>
    </source>
</evidence>
<dbReference type="EMBL" id="FOWW01000007">
    <property type="protein sequence ID" value="SFQ42092.1"/>
    <property type="molecule type" value="Genomic_DNA"/>
</dbReference>
<feature type="region of interest" description="Disordered" evidence="1">
    <location>
        <begin position="1"/>
        <end position="37"/>
    </location>
</feature>
<gene>
    <name evidence="2" type="ORF">SAMN05421810_10774</name>
</gene>
<evidence type="ECO:0000256" key="1">
    <source>
        <dbReference type="SAM" id="MobiDB-lite"/>
    </source>
</evidence>
<name>A0A1I5YD26_9PSEU</name>
<proteinExistence type="predicted"/>
<organism evidence="2 3">
    <name type="scientific">Amycolatopsis arida</name>
    <dbReference type="NCBI Taxonomy" id="587909"/>
    <lineage>
        <taxon>Bacteria</taxon>
        <taxon>Bacillati</taxon>
        <taxon>Actinomycetota</taxon>
        <taxon>Actinomycetes</taxon>
        <taxon>Pseudonocardiales</taxon>
        <taxon>Pseudonocardiaceae</taxon>
        <taxon>Amycolatopsis</taxon>
    </lineage>
</organism>
<evidence type="ECO:0000313" key="2">
    <source>
        <dbReference type="EMBL" id="SFQ42092.1"/>
    </source>
</evidence>